<keyword evidence="11" id="KW-0408">Iron</keyword>
<evidence type="ECO:0000256" key="12">
    <source>
        <dbReference type="ARBA" id="ARBA00023098"/>
    </source>
</evidence>
<dbReference type="Pfam" id="PF03098">
    <property type="entry name" value="An_peroxidase"/>
    <property type="match status" value="1"/>
</dbReference>
<evidence type="ECO:0000256" key="10">
    <source>
        <dbReference type="ARBA" id="ARBA00023002"/>
    </source>
</evidence>
<keyword evidence="7" id="KW-0611">Plant defense</keyword>
<protein>
    <submittedName>
        <fullName evidence="15">Peroxidase family protein</fullName>
    </submittedName>
</protein>
<dbReference type="Gene3D" id="1.10.640.10">
    <property type="entry name" value="Haem peroxidase domain superfamily, animal type"/>
    <property type="match status" value="1"/>
</dbReference>
<gene>
    <name evidence="15" type="ORF">ACFP4F_26365</name>
</gene>
<keyword evidence="6" id="KW-0925">Oxylipin biosynthesis</keyword>
<keyword evidence="2" id="KW-0444">Lipid biosynthesis</keyword>
<dbReference type="RefSeq" id="WP_051861587.1">
    <property type="nucleotide sequence ID" value="NZ_JBHSPX010000008.1"/>
</dbReference>
<evidence type="ECO:0000256" key="2">
    <source>
        <dbReference type="ARBA" id="ARBA00022516"/>
    </source>
</evidence>
<dbReference type="GO" id="GO:0004601">
    <property type="term" value="F:peroxidase activity"/>
    <property type="evidence" value="ECO:0007669"/>
    <property type="project" value="UniProtKB-KW"/>
</dbReference>
<dbReference type="PANTHER" id="PTHR11903:SF11">
    <property type="entry name" value="ALPHA-DIOXYGENASE 1"/>
    <property type="match status" value="1"/>
</dbReference>
<dbReference type="PRINTS" id="PR00457">
    <property type="entry name" value="ANPEROXIDASE"/>
</dbReference>
<keyword evidence="5" id="KW-0479">Metal-binding</keyword>
<dbReference type="EMBL" id="JBHSPX010000008">
    <property type="protein sequence ID" value="MFC6066041.1"/>
    <property type="molecule type" value="Genomic_DNA"/>
</dbReference>
<evidence type="ECO:0000313" key="15">
    <source>
        <dbReference type="EMBL" id="MFC6066041.1"/>
    </source>
</evidence>
<keyword evidence="8" id="KW-0276">Fatty acid metabolism</keyword>
<dbReference type="InterPro" id="IPR050783">
    <property type="entry name" value="Oxylipin_biosynth_metab"/>
</dbReference>
<feature type="region of interest" description="Disordered" evidence="14">
    <location>
        <begin position="66"/>
        <end position="95"/>
    </location>
</feature>
<evidence type="ECO:0000256" key="13">
    <source>
        <dbReference type="ARBA" id="ARBA00023160"/>
    </source>
</evidence>
<evidence type="ECO:0000256" key="5">
    <source>
        <dbReference type="ARBA" id="ARBA00022723"/>
    </source>
</evidence>
<evidence type="ECO:0000256" key="9">
    <source>
        <dbReference type="ARBA" id="ARBA00022964"/>
    </source>
</evidence>
<dbReference type="InterPro" id="IPR010255">
    <property type="entry name" value="Haem_peroxidase_sf"/>
</dbReference>
<evidence type="ECO:0000256" key="4">
    <source>
        <dbReference type="ARBA" id="ARBA00022617"/>
    </source>
</evidence>
<keyword evidence="16" id="KW-1185">Reference proteome</keyword>
<accession>A0ABW1MRH9</accession>
<evidence type="ECO:0000256" key="6">
    <source>
        <dbReference type="ARBA" id="ARBA00022767"/>
    </source>
</evidence>
<evidence type="ECO:0000256" key="8">
    <source>
        <dbReference type="ARBA" id="ARBA00022832"/>
    </source>
</evidence>
<keyword evidence="9" id="KW-0223">Dioxygenase</keyword>
<evidence type="ECO:0000256" key="1">
    <source>
        <dbReference type="ARBA" id="ARBA00001913"/>
    </source>
</evidence>
<keyword evidence="10" id="KW-0560">Oxidoreductase</keyword>
<dbReference type="Proteomes" id="UP001596139">
    <property type="component" value="Unassembled WGS sequence"/>
</dbReference>
<proteinExistence type="predicted"/>
<evidence type="ECO:0000256" key="14">
    <source>
        <dbReference type="SAM" id="MobiDB-lite"/>
    </source>
</evidence>
<sequence length="623" mass="70980">MATQDADTGSSGYRSTLPWKIITWAAEYIDRRIGWDRLPVPLGLLNVLGLRVSLRRHNLQDTSQLPSVNLPEVEPPTESHRINRTADGSYNDLKNPRMGMAGSRFGRNIPLHKIAPNTPEDVLGTPDPREVSRTLLTRTEFVPATGANSLLAAWLQFMVRDWLSHGKSPTENPWEVPLLEGDTWPERPMYIMRTPDDPTRDPAAPPETPMTHVNEFSHWWDGSQIYGANAEQQRHRRTGELGKLHVGDDEQLPFPGAPGEDPARVPGFWLGLAMMQTLFTREHNAICDHLHTTYPAWGDEEIFQRARLVNAALLAKIHTVEWTPAVISHPTTVTALHANWWGIAGERVSNLFGRISDSEIISGIPGSETDHYGVPYSLTEEFAAVYRMHPLIRDEWHFRAAADDGTLREANFREISGPEALKVLDTIPMSDLFYSFGTLTPGLVTLHNFPKFLQEYERPDGHLQDLAATDILRNRELGIPRYNEFRRLLRLKPAASFEDLTDNKMWAREIRKIYRDDIEKVDLMVGMYAERRPAGFAFSDTAFRIFILMASRRLNSDRFFTEYYTPEVYSKAGMKWIEDNSFGTVLLRHHPELRSSLSLVKNPFATWNITEGGKRAHKEEQTT</sequence>
<keyword evidence="12" id="KW-0443">Lipid metabolism</keyword>
<dbReference type="CDD" id="cd09818">
    <property type="entry name" value="PIOX_like"/>
    <property type="match status" value="1"/>
</dbReference>
<evidence type="ECO:0000256" key="7">
    <source>
        <dbReference type="ARBA" id="ARBA00022821"/>
    </source>
</evidence>
<evidence type="ECO:0000313" key="16">
    <source>
        <dbReference type="Proteomes" id="UP001596139"/>
    </source>
</evidence>
<dbReference type="InterPro" id="IPR037120">
    <property type="entry name" value="Haem_peroxidase_sf_animal"/>
</dbReference>
<comment type="cofactor">
    <cofactor evidence="1">
        <name>Ca(2+)</name>
        <dbReference type="ChEBI" id="CHEBI:29108"/>
    </cofactor>
</comment>
<keyword evidence="4" id="KW-0349">Heme</keyword>
<reference evidence="16" key="1">
    <citation type="journal article" date="2019" name="Int. J. Syst. Evol. Microbiol.">
        <title>The Global Catalogue of Microorganisms (GCM) 10K type strain sequencing project: providing services to taxonomists for standard genome sequencing and annotation.</title>
        <authorList>
            <consortium name="The Broad Institute Genomics Platform"/>
            <consortium name="The Broad Institute Genome Sequencing Center for Infectious Disease"/>
            <person name="Wu L."/>
            <person name="Ma J."/>
        </authorList>
    </citation>
    <scope>NUCLEOTIDE SEQUENCE [LARGE SCALE GENOMIC DNA]</scope>
    <source>
        <strain evidence="16">CGMCC 1.15180</strain>
    </source>
</reference>
<keyword evidence="3 15" id="KW-0575">Peroxidase</keyword>
<dbReference type="PANTHER" id="PTHR11903">
    <property type="entry name" value="PROSTAGLANDIN G/H SYNTHASE"/>
    <property type="match status" value="1"/>
</dbReference>
<dbReference type="PROSITE" id="PS50292">
    <property type="entry name" value="PEROXIDASE_3"/>
    <property type="match status" value="1"/>
</dbReference>
<evidence type="ECO:0000256" key="11">
    <source>
        <dbReference type="ARBA" id="ARBA00023004"/>
    </source>
</evidence>
<evidence type="ECO:0000256" key="3">
    <source>
        <dbReference type="ARBA" id="ARBA00022559"/>
    </source>
</evidence>
<dbReference type="SUPFAM" id="SSF48113">
    <property type="entry name" value="Heme-dependent peroxidases"/>
    <property type="match status" value="1"/>
</dbReference>
<organism evidence="15 16">
    <name type="scientific">Streptomyces ochraceiscleroticus</name>
    <dbReference type="NCBI Taxonomy" id="47761"/>
    <lineage>
        <taxon>Bacteria</taxon>
        <taxon>Bacillati</taxon>
        <taxon>Actinomycetota</taxon>
        <taxon>Actinomycetes</taxon>
        <taxon>Kitasatosporales</taxon>
        <taxon>Streptomycetaceae</taxon>
        <taxon>Streptomyces</taxon>
    </lineage>
</organism>
<keyword evidence="13" id="KW-0275">Fatty acid biosynthesis</keyword>
<dbReference type="InterPro" id="IPR034815">
    <property type="entry name" value="A_dioxygenase"/>
</dbReference>
<comment type="caution">
    <text evidence="15">The sequence shown here is derived from an EMBL/GenBank/DDBJ whole genome shotgun (WGS) entry which is preliminary data.</text>
</comment>
<dbReference type="InterPro" id="IPR019791">
    <property type="entry name" value="Haem_peroxidase_animal"/>
</dbReference>
<name>A0ABW1MRH9_9ACTN</name>